<reference evidence="5" key="2">
    <citation type="submission" date="2021-08" db="EMBL/GenBank/DDBJ databases">
        <authorList>
            <person name="Tani A."/>
            <person name="Ola A."/>
            <person name="Ogura Y."/>
            <person name="Katsura K."/>
            <person name="Hayashi T."/>
        </authorList>
    </citation>
    <scope>NUCLEOTIDE SEQUENCE</scope>
    <source>
        <strain evidence="5">DSM 16372</strain>
    </source>
</reference>
<evidence type="ECO:0000256" key="1">
    <source>
        <dbReference type="ARBA" id="ARBA00006432"/>
    </source>
</evidence>
<dbReference type="SUPFAM" id="SSF47336">
    <property type="entry name" value="ACP-like"/>
    <property type="match status" value="1"/>
</dbReference>
<proteinExistence type="inferred from homology"/>
<name>A0AAV4ZG79_9HYPH</name>
<dbReference type="GO" id="GO:0006633">
    <property type="term" value="P:fatty acid biosynthetic process"/>
    <property type="evidence" value="ECO:0007669"/>
    <property type="project" value="TreeGrafter"/>
</dbReference>
<dbReference type="Pfam" id="PF00550">
    <property type="entry name" value="PP-binding"/>
    <property type="match status" value="1"/>
</dbReference>
<keyword evidence="6" id="KW-1185">Reference proteome</keyword>
<dbReference type="InterPro" id="IPR020845">
    <property type="entry name" value="AMP-binding_CS"/>
</dbReference>
<dbReference type="Pfam" id="PF01553">
    <property type="entry name" value="Acyltransferase"/>
    <property type="match status" value="1"/>
</dbReference>
<comment type="caution">
    <text evidence="5">The sequence shown here is derived from an EMBL/GenBank/DDBJ whole genome shotgun (WGS) entry which is preliminary data.</text>
</comment>
<feature type="domain" description="Carrier" evidence="4">
    <location>
        <begin position="21"/>
        <end position="101"/>
    </location>
</feature>
<dbReference type="GO" id="GO:0070566">
    <property type="term" value="F:adenylyltransferase activity"/>
    <property type="evidence" value="ECO:0007669"/>
    <property type="project" value="TreeGrafter"/>
</dbReference>
<evidence type="ECO:0000313" key="6">
    <source>
        <dbReference type="Proteomes" id="UP001055247"/>
    </source>
</evidence>
<dbReference type="PROSITE" id="PS00455">
    <property type="entry name" value="AMP_BINDING"/>
    <property type="match status" value="1"/>
</dbReference>
<keyword evidence="3" id="KW-0472">Membrane</keyword>
<dbReference type="InterPro" id="IPR002123">
    <property type="entry name" value="Plipid/glycerol_acylTrfase"/>
</dbReference>
<dbReference type="GO" id="GO:0071766">
    <property type="term" value="P:Actinobacterium-type cell wall biogenesis"/>
    <property type="evidence" value="ECO:0007669"/>
    <property type="project" value="UniProtKB-ARBA"/>
</dbReference>
<dbReference type="InterPro" id="IPR000873">
    <property type="entry name" value="AMP-dep_synth/lig_dom"/>
</dbReference>
<evidence type="ECO:0000259" key="4">
    <source>
        <dbReference type="PROSITE" id="PS50075"/>
    </source>
</evidence>
<feature type="transmembrane region" description="Helical" evidence="3">
    <location>
        <begin position="719"/>
        <end position="740"/>
    </location>
</feature>
<dbReference type="SUPFAM" id="SSF69593">
    <property type="entry name" value="Glycerol-3-phosphate (1)-acyltransferase"/>
    <property type="match status" value="1"/>
</dbReference>
<dbReference type="CDD" id="cd05931">
    <property type="entry name" value="FAAL"/>
    <property type="match status" value="1"/>
</dbReference>
<dbReference type="GO" id="GO:0016874">
    <property type="term" value="F:ligase activity"/>
    <property type="evidence" value="ECO:0007669"/>
    <property type="project" value="UniProtKB-KW"/>
</dbReference>
<evidence type="ECO:0000313" key="5">
    <source>
        <dbReference type="EMBL" id="GJD87208.1"/>
    </source>
</evidence>
<dbReference type="InterPro" id="IPR040097">
    <property type="entry name" value="FAAL/FAAC"/>
</dbReference>
<dbReference type="FunFam" id="3.40.50.12780:FF:000013">
    <property type="entry name" value="Long-chain-fatty-acid--AMP ligase FadD32"/>
    <property type="match status" value="1"/>
</dbReference>
<dbReference type="InterPro" id="IPR042099">
    <property type="entry name" value="ANL_N_sf"/>
</dbReference>
<keyword evidence="3" id="KW-1133">Transmembrane helix</keyword>
<organism evidence="5 6">
    <name type="scientific">Methylobacterium hispanicum</name>
    <dbReference type="NCBI Taxonomy" id="270350"/>
    <lineage>
        <taxon>Bacteria</taxon>
        <taxon>Pseudomonadati</taxon>
        <taxon>Pseudomonadota</taxon>
        <taxon>Alphaproteobacteria</taxon>
        <taxon>Hyphomicrobiales</taxon>
        <taxon>Methylobacteriaceae</taxon>
        <taxon>Methylobacterium</taxon>
    </lineage>
</organism>
<evidence type="ECO:0000256" key="3">
    <source>
        <dbReference type="SAM" id="Phobius"/>
    </source>
</evidence>
<dbReference type="InterPro" id="IPR009081">
    <property type="entry name" value="PP-bd_ACP"/>
</dbReference>
<dbReference type="Pfam" id="PF00501">
    <property type="entry name" value="AMP-binding"/>
    <property type="match status" value="1"/>
</dbReference>
<gene>
    <name evidence="5" type="primary">menE</name>
    <name evidence="5" type="ORF">BHAOGJBA_0708</name>
</gene>
<sequence>MSTDVTLGSEVGDGGPDAPPRTAAVLLGEIRALLAELHPQARAVPPVDLRSDLARDLALDSLGRAELLLRLARTFGVALPDRLIGEAATPGDLLAAIVAAGPAREPEPRPGPGAPLPPAEEPLQAATLLDVLAFHVALHPDRPHLRLCFQPGPESDQETVLTYADLDGQARALAAGFRAHGLRAGDRVALMLPTGSAFFAAFLGTLMAGGVPVPLYPPVRRSQIADHLERQVHILANAEPRILVADGEIQTFADRLRERVPALSAVATPEELAGGAPLARAAATTAASPALIQYTSGSTGDPKGVVLSHANLLANIRAMGGALGASSADVVVSWLPLYHDMGLIGCWLGSFYYGAPAVILPPLAFLADPGRWFRAIHRYRGTISAAPNFAYELSLKALREDDLAGLDLGSLRVLTNGAEPVRADTLERFARRFAAAGLRPTALAPVYGLAECAVGLAFPPLGRGPLIDRIDRDALARDGAARRAGPATAHPMDVVACGRPLPGHQIRIVDEAGREVPERVEGRLQFKGPSATAGYFRSPEKTRALFDGDWLDSGDLAYVAAGDVYVTGRTKDVIIRAGRKIHPQGIEAIAEAVPGARRGCVAAFASPDPETGTERLVLAVETRLTDPAARAALRRAIEAALAAALEQPPDAILLCPPHTVPKTSSGKIRRAAARARYEAGELTGPAPEGGTFRLQLLRAAAAGRLHRTVRRAATWAYAAWWWLLLLVLGAPVWALVLALPRRSWRHAVLRAAARTFLRLSGTRLSVTGAPLEPQGAAVVVANHQSYLDGLVLAASLPGSPVFLAKQELAGQRVAGPFLRRLGTVFVHRDEATGVSDAAALCDRIRAGERLIAFPEGTFTRSPGLLPFHLGAFQAACRARVPVLPLTLSGTRSILRADQWFPRRGAVGLHVGAPLVPAGEDFHAALRLRDAARAAILARSGEPDLADEVPTRLPASAA</sequence>
<dbReference type="Gene3D" id="3.30.300.30">
    <property type="match status" value="1"/>
</dbReference>
<dbReference type="PANTHER" id="PTHR22754:SF32">
    <property type="entry name" value="DISCO-INTERACTING PROTEIN 2"/>
    <property type="match status" value="1"/>
</dbReference>
<accession>A0AAV4ZG79</accession>
<dbReference type="InterPro" id="IPR045851">
    <property type="entry name" value="AMP-bd_C_sf"/>
</dbReference>
<dbReference type="Proteomes" id="UP001055247">
    <property type="component" value="Unassembled WGS sequence"/>
</dbReference>
<reference evidence="5" key="1">
    <citation type="journal article" date="2016" name="Front. Microbiol.">
        <title>Genome Sequence of the Piezophilic, Mesophilic Sulfate-Reducing Bacterium Desulfovibrio indicus J2T.</title>
        <authorList>
            <person name="Cao J."/>
            <person name="Maignien L."/>
            <person name="Shao Z."/>
            <person name="Alain K."/>
            <person name="Jebbar M."/>
        </authorList>
    </citation>
    <scope>NUCLEOTIDE SEQUENCE</scope>
    <source>
        <strain evidence="5">DSM 16372</strain>
    </source>
</reference>
<dbReference type="SMART" id="SM00563">
    <property type="entry name" value="PlsC"/>
    <property type="match status" value="1"/>
</dbReference>
<dbReference type="Gene3D" id="1.10.1200.10">
    <property type="entry name" value="ACP-like"/>
    <property type="match status" value="1"/>
</dbReference>
<keyword evidence="2 5" id="KW-0436">Ligase</keyword>
<dbReference type="SUPFAM" id="SSF56801">
    <property type="entry name" value="Acetyl-CoA synthetase-like"/>
    <property type="match status" value="1"/>
</dbReference>
<dbReference type="AlphaFoldDB" id="A0AAV4ZG79"/>
<protein>
    <submittedName>
        <fullName evidence="5">2-succinylbenzoate--CoA ligase</fullName>
    </submittedName>
</protein>
<dbReference type="GO" id="GO:0016746">
    <property type="term" value="F:acyltransferase activity"/>
    <property type="evidence" value="ECO:0007669"/>
    <property type="project" value="InterPro"/>
</dbReference>
<keyword evidence="3" id="KW-0812">Transmembrane</keyword>
<dbReference type="PANTHER" id="PTHR22754">
    <property type="entry name" value="DISCO-INTERACTING PROTEIN 2 DIP2 -RELATED"/>
    <property type="match status" value="1"/>
</dbReference>
<dbReference type="RefSeq" id="WP_082773276.1">
    <property type="nucleotide sequence ID" value="NZ_BPQO01000002.1"/>
</dbReference>
<comment type="similarity">
    <text evidence="1">Belongs to the ATP-dependent AMP-binding enzyme family.</text>
</comment>
<dbReference type="GO" id="GO:0005886">
    <property type="term" value="C:plasma membrane"/>
    <property type="evidence" value="ECO:0007669"/>
    <property type="project" value="TreeGrafter"/>
</dbReference>
<dbReference type="CDD" id="cd07989">
    <property type="entry name" value="LPLAT_AGPAT-like"/>
    <property type="match status" value="1"/>
</dbReference>
<dbReference type="InterPro" id="IPR036736">
    <property type="entry name" value="ACP-like_sf"/>
</dbReference>
<dbReference type="EMBL" id="BPQO01000002">
    <property type="protein sequence ID" value="GJD87208.1"/>
    <property type="molecule type" value="Genomic_DNA"/>
</dbReference>
<dbReference type="PROSITE" id="PS50075">
    <property type="entry name" value="CARRIER"/>
    <property type="match status" value="1"/>
</dbReference>
<evidence type="ECO:0000256" key="2">
    <source>
        <dbReference type="ARBA" id="ARBA00022598"/>
    </source>
</evidence>
<dbReference type="Gene3D" id="3.40.50.12780">
    <property type="entry name" value="N-terminal domain of ligase-like"/>
    <property type="match status" value="1"/>
</dbReference>